<dbReference type="InterPro" id="IPR006680">
    <property type="entry name" value="Amidohydro-rel"/>
</dbReference>
<feature type="binding site" evidence="7">
    <location>
        <position position="317"/>
    </location>
    <ligand>
        <name>N-formimidoyl-L-glutamate</name>
        <dbReference type="ChEBI" id="CHEBI:58928"/>
    </ligand>
</feature>
<evidence type="ECO:0000256" key="1">
    <source>
        <dbReference type="ARBA" id="ARBA00012864"/>
    </source>
</evidence>
<dbReference type="Gene3D" id="3.20.20.140">
    <property type="entry name" value="Metal-dependent hydrolases"/>
    <property type="match status" value="1"/>
</dbReference>
<feature type="binding site" evidence="7">
    <location>
        <position position="315"/>
    </location>
    <ligand>
        <name>Fe(3+)</name>
        <dbReference type="ChEBI" id="CHEBI:29034"/>
    </ligand>
</feature>
<feature type="binding site" evidence="7">
    <location>
        <position position="72"/>
    </location>
    <ligand>
        <name>Fe(3+)</name>
        <dbReference type="ChEBI" id="CHEBI:29034"/>
    </ligand>
</feature>
<keyword evidence="7" id="KW-0963">Cytoplasm</keyword>
<feature type="binding site" evidence="7">
    <location>
        <position position="320"/>
    </location>
    <ligand>
        <name>4-imidazolone-5-propanoate</name>
        <dbReference type="ChEBI" id="CHEBI:77893"/>
    </ligand>
</feature>
<evidence type="ECO:0000313" key="12">
    <source>
        <dbReference type="Proteomes" id="UP000183868"/>
    </source>
</evidence>
<feature type="binding site" evidence="7">
    <location>
        <position position="70"/>
    </location>
    <ligand>
        <name>Zn(2+)</name>
        <dbReference type="ChEBI" id="CHEBI:29105"/>
    </ligand>
</feature>
<dbReference type="GO" id="GO:0050480">
    <property type="term" value="F:imidazolonepropionase activity"/>
    <property type="evidence" value="ECO:0007669"/>
    <property type="project" value="UniProtKB-UniRule"/>
</dbReference>
<evidence type="ECO:0000256" key="5">
    <source>
        <dbReference type="ARBA" id="ARBA00022833"/>
    </source>
</evidence>
<feature type="binding site" evidence="7">
    <location>
        <position position="240"/>
    </location>
    <ligand>
        <name>Zn(2+)</name>
        <dbReference type="ChEBI" id="CHEBI:29105"/>
    </ligand>
</feature>
<dbReference type="HAMAP" id="MF_00372">
    <property type="entry name" value="HutI"/>
    <property type="match status" value="1"/>
</dbReference>
<evidence type="ECO:0000256" key="7">
    <source>
        <dbReference type="HAMAP-Rule" id="MF_00372"/>
    </source>
</evidence>
<dbReference type="NCBIfam" id="TIGR01224">
    <property type="entry name" value="hutI"/>
    <property type="match status" value="1"/>
</dbReference>
<keyword evidence="6 7" id="KW-0408">Iron</keyword>
<protein>
    <recommendedName>
        <fullName evidence="1 7">Imidazolonepropionase</fullName>
        <ecNumber evidence="1 7">3.5.2.7</ecNumber>
    </recommendedName>
    <alternativeName>
        <fullName evidence="7">Imidazolone-5-propionate hydrolase</fullName>
    </alternativeName>
</protein>
<dbReference type="InterPro" id="IPR032466">
    <property type="entry name" value="Metal_Hydrolase"/>
</dbReference>
<dbReference type="Gene3D" id="2.30.40.10">
    <property type="entry name" value="Urease, subunit C, domain 1"/>
    <property type="match status" value="1"/>
</dbReference>
<dbReference type="InterPro" id="IPR011059">
    <property type="entry name" value="Metal-dep_hydrolase_composite"/>
</dbReference>
<dbReference type="CDD" id="cd01296">
    <property type="entry name" value="Imidazolone-5PH"/>
    <property type="match status" value="1"/>
</dbReference>
<reference evidence="10 11" key="1">
    <citation type="submission" date="2011-09" db="EMBL/GenBank/DDBJ databases">
        <title>The permanent draft genome of Caldithrix abyssi DSM 13497.</title>
        <authorList>
            <consortium name="US DOE Joint Genome Institute (JGI-PGF)"/>
            <person name="Lucas S."/>
            <person name="Han J."/>
            <person name="Lapidus A."/>
            <person name="Bruce D."/>
            <person name="Goodwin L."/>
            <person name="Pitluck S."/>
            <person name="Peters L."/>
            <person name="Kyrpides N."/>
            <person name="Mavromatis K."/>
            <person name="Ivanova N."/>
            <person name="Mikhailova N."/>
            <person name="Chertkov O."/>
            <person name="Detter J.C."/>
            <person name="Tapia R."/>
            <person name="Han C."/>
            <person name="Land M."/>
            <person name="Hauser L."/>
            <person name="Markowitz V."/>
            <person name="Cheng J.-F."/>
            <person name="Hugenholtz P."/>
            <person name="Woyke T."/>
            <person name="Wu D."/>
            <person name="Spring S."/>
            <person name="Brambilla E."/>
            <person name="Klenk H.-P."/>
            <person name="Eisen J.A."/>
        </authorList>
    </citation>
    <scope>NUCLEOTIDE SEQUENCE [LARGE SCALE GENOMIC DNA]</scope>
    <source>
        <strain evidence="10 11">DSM 13497</strain>
    </source>
</reference>
<evidence type="ECO:0000256" key="3">
    <source>
        <dbReference type="ARBA" id="ARBA00022801"/>
    </source>
</evidence>
<dbReference type="PANTHER" id="PTHR42752:SF1">
    <property type="entry name" value="IMIDAZOLONEPROPIONASE-RELATED"/>
    <property type="match status" value="1"/>
</dbReference>
<comment type="pathway">
    <text evidence="7">Amino-acid degradation; L-histidine degradation into L-glutamate; N-formimidoyl-L-glutamate from L-histidine: step 3/3.</text>
</comment>
<comment type="similarity">
    <text evidence="7">Belongs to the metallo-dependent hydrolases superfamily. HutI family.</text>
</comment>
<dbReference type="EC" id="3.5.2.7" evidence="1 7"/>
<reference evidence="9 12" key="2">
    <citation type="submission" date="2016-11" db="EMBL/GenBank/DDBJ databases">
        <title>Genomic analysis of Caldithrix abyssi and proposal of a novel bacterial phylum Caldithrichaeota.</title>
        <authorList>
            <person name="Kublanov I."/>
            <person name="Sigalova O."/>
            <person name="Gavrilov S."/>
            <person name="Lebedinsky A."/>
            <person name="Ivanova N."/>
            <person name="Daum C."/>
            <person name="Reddy T."/>
            <person name="Klenk H.P."/>
            <person name="Goker M."/>
            <person name="Reva O."/>
            <person name="Miroshnichenko M."/>
            <person name="Kyprides N."/>
            <person name="Woyke T."/>
            <person name="Gelfand M."/>
        </authorList>
    </citation>
    <scope>NUCLEOTIDE SEQUENCE [LARGE SCALE GENOMIC DNA]</scope>
    <source>
        <strain evidence="9 12">LF13</strain>
    </source>
</reference>
<dbReference type="FunFam" id="3.20.20.140:FF:000007">
    <property type="entry name" value="Imidazolonepropionase"/>
    <property type="match status" value="1"/>
</dbReference>
<dbReference type="PANTHER" id="PTHR42752">
    <property type="entry name" value="IMIDAZOLONEPROPIONASE"/>
    <property type="match status" value="1"/>
</dbReference>
<dbReference type="Proteomes" id="UP000004671">
    <property type="component" value="Chromosome"/>
</dbReference>
<dbReference type="SUPFAM" id="SSF51338">
    <property type="entry name" value="Composite domain of metallo-dependent hydrolases"/>
    <property type="match status" value="1"/>
</dbReference>
<feature type="binding site" evidence="7">
    <location>
        <position position="72"/>
    </location>
    <ligand>
        <name>Zn(2+)</name>
        <dbReference type="ChEBI" id="CHEBI:29105"/>
    </ligand>
</feature>
<dbReference type="KEGG" id="caby:Cabys_337"/>
<dbReference type="Proteomes" id="UP000183868">
    <property type="component" value="Chromosome"/>
</dbReference>
<dbReference type="eggNOG" id="COG1228">
    <property type="taxonomic scope" value="Bacteria"/>
</dbReference>
<comment type="cofactor">
    <cofactor evidence="7">
        <name>Zn(2+)</name>
        <dbReference type="ChEBI" id="CHEBI:29105"/>
    </cofactor>
    <cofactor evidence="7">
        <name>Fe(3+)</name>
        <dbReference type="ChEBI" id="CHEBI:29034"/>
    </cofactor>
    <text evidence="7">Binds 1 zinc or iron ion per subunit.</text>
</comment>
<evidence type="ECO:0000313" key="10">
    <source>
        <dbReference type="EMBL" id="EHO41236.1"/>
    </source>
</evidence>
<dbReference type="AlphaFoldDB" id="H1XR85"/>
<keyword evidence="5 7" id="KW-0862">Zinc</keyword>
<dbReference type="GO" id="GO:0005506">
    <property type="term" value="F:iron ion binding"/>
    <property type="evidence" value="ECO:0007669"/>
    <property type="project" value="UniProtKB-UniRule"/>
</dbReference>
<feature type="binding site" evidence="7">
    <location>
        <position position="142"/>
    </location>
    <ligand>
        <name>N-formimidoyl-L-glutamate</name>
        <dbReference type="ChEBI" id="CHEBI:58928"/>
    </ligand>
</feature>
<keyword evidence="2 7" id="KW-0479">Metal-binding</keyword>
<evidence type="ECO:0000259" key="8">
    <source>
        <dbReference type="Pfam" id="PF01979"/>
    </source>
</evidence>
<dbReference type="EMBL" id="CM001402">
    <property type="protein sequence ID" value="EHO41236.1"/>
    <property type="molecule type" value="Genomic_DNA"/>
</dbReference>
<evidence type="ECO:0000313" key="11">
    <source>
        <dbReference type="Proteomes" id="UP000004671"/>
    </source>
</evidence>
<feature type="binding site" evidence="7">
    <location>
        <position position="319"/>
    </location>
    <ligand>
        <name>N-formimidoyl-L-glutamate</name>
        <dbReference type="ChEBI" id="CHEBI:58928"/>
    </ligand>
</feature>
<keyword evidence="11" id="KW-1185">Reference proteome</keyword>
<dbReference type="GO" id="GO:0005737">
    <property type="term" value="C:cytoplasm"/>
    <property type="evidence" value="ECO:0007669"/>
    <property type="project" value="UniProtKB-SubCell"/>
</dbReference>
<dbReference type="HOGENOM" id="CLU_041647_0_1_0"/>
<dbReference type="UniPathway" id="UPA00379">
    <property type="reaction ID" value="UER00551"/>
</dbReference>
<dbReference type="SUPFAM" id="SSF51556">
    <property type="entry name" value="Metallo-dependent hydrolases"/>
    <property type="match status" value="1"/>
</dbReference>
<dbReference type="RefSeq" id="WP_006928321.1">
    <property type="nucleotide sequence ID" value="NZ_CM001402.1"/>
</dbReference>
<dbReference type="OrthoDB" id="9776455at2"/>
<dbReference type="GO" id="GO:0019557">
    <property type="term" value="P:L-histidine catabolic process to glutamate and formate"/>
    <property type="evidence" value="ECO:0007669"/>
    <property type="project" value="UniProtKB-UniPathway"/>
</dbReference>
<dbReference type="GO" id="GO:0008270">
    <property type="term" value="F:zinc ion binding"/>
    <property type="evidence" value="ECO:0007669"/>
    <property type="project" value="UniProtKB-UniRule"/>
</dbReference>
<feature type="binding site" evidence="7">
    <location>
        <position position="79"/>
    </location>
    <ligand>
        <name>4-imidazolone-5-propanoate</name>
        <dbReference type="ChEBI" id="CHEBI:77893"/>
    </ligand>
</feature>
<accession>H1XR85</accession>
<feature type="binding site" evidence="7">
    <location>
        <position position="142"/>
    </location>
    <ligand>
        <name>4-imidazolone-5-propanoate</name>
        <dbReference type="ChEBI" id="CHEBI:77893"/>
    </ligand>
</feature>
<gene>
    <name evidence="7 9" type="primary">hutI</name>
    <name evidence="9" type="ORF">Cabys_337</name>
    <name evidence="10" type="ORF">Calab_1616</name>
</gene>
<dbReference type="EMBL" id="CP018099">
    <property type="protein sequence ID" value="APF17088.1"/>
    <property type="molecule type" value="Genomic_DNA"/>
</dbReference>
<feature type="binding site" evidence="7">
    <location>
        <position position="70"/>
    </location>
    <ligand>
        <name>Fe(3+)</name>
        <dbReference type="ChEBI" id="CHEBI:29034"/>
    </ligand>
</feature>
<dbReference type="GO" id="GO:0019556">
    <property type="term" value="P:L-histidine catabolic process to glutamate and formamide"/>
    <property type="evidence" value="ECO:0007669"/>
    <property type="project" value="UniProtKB-UniRule"/>
</dbReference>
<dbReference type="STRING" id="880073.Cabys_337"/>
<feature type="binding site" evidence="7">
    <location>
        <position position="315"/>
    </location>
    <ligand>
        <name>Zn(2+)</name>
        <dbReference type="ChEBI" id="CHEBI:29105"/>
    </ligand>
</feature>
<feature type="binding site" evidence="7">
    <location>
        <position position="243"/>
    </location>
    <ligand>
        <name>4-imidazolone-5-propanoate</name>
        <dbReference type="ChEBI" id="CHEBI:77893"/>
    </ligand>
</feature>
<keyword evidence="3 7" id="KW-0378">Hydrolase</keyword>
<evidence type="ECO:0000256" key="4">
    <source>
        <dbReference type="ARBA" id="ARBA00022808"/>
    </source>
</evidence>
<comment type="function">
    <text evidence="7">Catalyzes the hydrolytic cleavage of the carbon-nitrogen bond in imidazolone-5-propanoate to yield N-formimidoyl-L-glutamate. It is the third step in the universal histidine degradation pathway.</text>
</comment>
<comment type="subcellular location">
    <subcellularLocation>
        <location evidence="7">Cytoplasm</location>
    </subcellularLocation>
</comment>
<name>H1XR85_CALAY</name>
<organism evidence="10 11">
    <name type="scientific">Caldithrix abyssi DSM 13497</name>
    <dbReference type="NCBI Taxonomy" id="880073"/>
    <lineage>
        <taxon>Bacteria</taxon>
        <taxon>Pseudomonadati</taxon>
        <taxon>Calditrichota</taxon>
        <taxon>Calditrichia</taxon>
        <taxon>Calditrichales</taxon>
        <taxon>Calditrichaceae</taxon>
        <taxon>Caldithrix</taxon>
    </lineage>
</organism>
<sequence length="410" mass="45829">MRTLIKNIDHLYTPDLNRGFGQVLDLQKVHLLLEDGYIRQIIASDQPLPEADEIIDASGKCLLPGFIDPHTHPVFWKTREDEFVMRIEGKSYEEIAAAGGGIRNSVRKFRQASKEEIKEISRRRIARFLEFGVTTIEAKSGYGLSTQDEIKSLEIINELNDEQALDLIPTFLGAHEVPDEYQQNRAAYVELVCKEMIPLVAERKLARYCDVFCEQGVFTVEESRKILTTAMEYGLKARIHADELAAFGGAELAAEIGAVTADHLILASDEGIRAMAERGVIPVLLPGTTFFLGKDQYARARTMIEAGCQVAISTDFNPGSSTTQNLQLIWTIAALKLKMLPGELLWASTWVAARSLGIERQAGSIEPGKQADLVILDIPNLNYLPYHYGLNHTYMTIKNGRVVYKRLNGY</sequence>
<comment type="catalytic activity">
    <reaction evidence="7">
        <text>4-imidazolone-5-propanoate + H2O = N-formimidoyl-L-glutamate</text>
        <dbReference type="Rhea" id="RHEA:23660"/>
        <dbReference type="ChEBI" id="CHEBI:15377"/>
        <dbReference type="ChEBI" id="CHEBI:58928"/>
        <dbReference type="ChEBI" id="CHEBI:77893"/>
        <dbReference type="EC" id="3.5.2.7"/>
    </reaction>
</comment>
<dbReference type="InterPro" id="IPR005920">
    <property type="entry name" value="HutI"/>
</dbReference>
<evidence type="ECO:0000313" key="9">
    <source>
        <dbReference type="EMBL" id="APF17088.1"/>
    </source>
</evidence>
<feature type="domain" description="Amidohydrolase-related" evidence="8">
    <location>
        <begin position="62"/>
        <end position="403"/>
    </location>
</feature>
<evidence type="ECO:0000256" key="6">
    <source>
        <dbReference type="ARBA" id="ARBA00023004"/>
    </source>
</evidence>
<evidence type="ECO:0000256" key="2">
    <source>
        <dbReference type="ARBA" id="ARBA00022723"/>
    </source>
</evidence>
<dbReference type="Pfam" id="PF01979">
    <property type="entry name" value="Amidohydro_1"/>
    <property type="match status" value="1"/>
</dbReference>
<keyword evidence="4 7" id="KW-0369">Histidine metabolism</keyword>
<proteinExistence type="inferred from homology"/>
<feature type="binding site" evidence="7">
    <location>
        <position position="240"/>
    </location>
    <ligand>
        <name>Fe(3+)</name>
        <dbReference type="ChEBI" id="CHEBI:29034"/>
    </ligand>
</feature>
<feature type="binding site" evidence="7">
    <location>
        <position position="175"/>
    </location>
    <ligand>
        <name>4-imidazolone-5-propanoate</name>
        <dbReference type="ChEBI" id="CHEBI:77893"/>
    </ligand>
</feature>
<dbReference type="PaxDb" id="880073-Calab_1616"/>